<dbReference type="Gramene" id="KCW88551">
    <property type="protein sequence ID" value="KCW88551"/>
    <property type="gene ID" value="EUGRSUZ_A00927"/>
</dbReference>
<evidence type="ECO:0000256" key="2">
    <source>
        <dbReference type="ARBA" id="ARBA00022676"/>
    </source>
</evidence>
<dbReference type="Pfam" id="PF00201">
    <property type="entry name" value="UDPGT"/>
    <property type="match status" value="1"/>
</dbReference>
<organism evidence="6">
    <name type="scientific">Eucalyptus grandis</name>
    <name type="common">Flooded gum</name>
    <dbReference type="NCBI Taxonomy" id="71139"/>
    <lineage>
        <taxon>Eukaryota</taxon>
        <taxon>Viridiplantae</taxon>
        <taxon>Streptophyta</taxon>
        <taxon>Embryophyta</taxon>
        <taxon>Tracheophyta</taxon>
        <taxon>Spermatophyta</taxon>
        <taxon>Magnoliopsida</taxon>
        <taxon>eudicotyledons</taxon>
        <taxon>Gunneridae</taxon>
        <taxon>Pentapetalae</taxon>
        <taxon>rosids</taxon>
        <taxon>malvids</taxon>
        <taxon>Myrtales</taxon>
        <taxon>Myrtaceae</taxon>
        <taxon>Myrtoideae</taxon>
        <taxon>Eucalypteae</taxon>
        <taxon>Eucalyptus</taxon>
    </lineage>
</organism>
<dbReference type="FunFam" id="3.40.50.2000:FF:000080">
    <property type="entry name" value="Glycosyltransferase"/>
    <property type="match status" value="1"/>
</dbReference>
<evidence type="ECO:0000256" key="3">
    <source>
        <dbReference type="ARBA" id="ARBA00022679"/>
    </source>
</evidence>
<evidence type="ECO:0000256" key="5">
    <source>
        <dbReference type="RuleBase" id="RU362057"/>
    </source>
</evidence>
<dbReference type="FunFam" id="3.40.50.2000:FF:000056">
    <property type="entry name" value="Glycosyltransferase"/>
    <property type="match status" value="1"/>
</dbReference>
<dbReference type="PROSITE" id="PS00375">
    <property type="entry name" value="UDPGT"/>
    <property type="match status" value="1"/>
</dbReference>
<keyword evidence="2 4" id="KW-0328">Glycosyltransferase</keyword>
<dbReference type="InParanoid" id="A0A059DDT1"/>
<keyword evidence="3 4" id="KW-0808">Transferase</keyword>
<dbReference type="InterPro" id="IPR002213">
    <property type="entry name" value="UDP_glucos_trans"/>
</dbReference>
<dbReference type="OMA" id="GHRFIWC"/>
<dbReference type="PANTHER" id="PTHR48048:SF45">
    <property type="entry name" value="GLYCOSYLTRANSFERASE"/>
    <property type="match status" value="1"/>
</dbReference>
<reference evidence="6" key="1">
    <citation type="submission" date="2013-07" db="EMBL/GenBank/DDBJ databases">
        <title>The genome of Eucalyptus grandis.</title>
        <authorList>
            <person name="Schmutz J."/>
            <person name="Hayes R."/>
            <person name="Myburg A."/>
            <person name="Tuskan G."/>
            <person name="Grattapaglia D."/>
            <person name="Rokhsar D.S."/>
        </authorList>
    </citation>
    <scope>NUCLEOTIDE SEQUENCE</scope>
    <source>
        <tissue evidence="6">Leaf extractions</tissue>
    </source>
</reference>
<dbReference type="KEGG" id="egr:104433752"/>
<sequence length="481" mass="52947">MSTKSHLVFIPSPGLGHLVSTVEIAKLLVDRDGRLSITILIMKLPFDSEVDSRIESLAASIAAGIHFVILPRRNPSPDTSRVAFLTDFIESHKADVREAVADLNMCGSPQLAGLVVDMFCTTMIEVASELSVPSYVFFTSSAAALGLLLHLQSIQDEHHMDLTELEGSDAELDFPCFRNPLPAAKFLPSDVFINEAGRLLLSHALRIRETRGILVNTFTELEPHAVEALAGLGAPPVYPVGPIVNIKVESRRGTEGNNSPKGFEILEWLDQQPETSVVFLCFGSFGSFDEDQAKEIARALEQSRRRFLWSLRQPPTKGKLEAPHDYANPAEVLPEGFLDRTARVGRVIGWAPQVAILSHPAIGGFVSHCGWNSTLESIWFGVPIATWPQYAEQQLNAFELVVELGLAAQIKVDYRKDLVKGSNFVTADEIEGGIRKLMESHEAAERRKKVKEVSEKSRKALVEGGSSYLSLASFIENVQRQ</sequence>
<dbReference type="PANTHER" id="PTHR48048">
    <property type="entry name" value="GLYCOSYLTRANSFERASE"/>
    <property type="match status" value="1"/>
</dbReference>
<dbReference type="GO" id="GO:0035251">
    <property type="term" value="F:UDP-glucosyltransferase activity"/>
    <property type="evidence" value="ECO:0007669"/>
    <property type="project" value="InterPro"/>
</dbReference>
<dbReference type="CDD" id="cd03784">
    <property type="entry name" value="GT1_Gtf-like"/>
    <property type="match status" value="1"/>
</dbReference>
<accession>A0A059DDT1</accession>
<dbReference type="EMBL" id="KK198753">
    <property type="protein sequence ID" value="KCW88551.1"/>
    <property type="molecule type" value="Genomic_DNA"/>
</dbReference>
<dbReference type="InterPro" id="IPR050481">
    <property type="entry name" value="UDP-glycosyltransf_plant"/>
</dbReference>
<dbReference type="SUPFAM" id="SSF53756">
    <property type="entry name" value="UDP-Glycosyltransferase/glycogen phosphorylase"/>
    <property type="match status" value="1"/>
</dbReference>
<gene>
    <name evidence="6" type="ORF">EUGRSUZ_A00927</name>
</gene>
<dbReference type="EC" id="2.4.1.-" evidence="5"/>
<dbReference type="InterPro" id="IPR035595">
    <property type="entry name" value="UDP_glycos_trans_CS"/>
</dbReference>
<dbReference type="FunCoup" id="A0A059DDT1">
    <property type="interactions" value="566"/>
</dbReference>
<dbReference type="OrthoDB" id="5835829at2759"/>
<comment type="similarity">
    <text evidence="1 4">Belongs to the UDP-glycosyltransferase family.</text>
</comment>
<name>A0A059DDT1_EUCGR</name>
<evidence type="ECO:0000256" key="1">
    <source>
        <dbReference type="ARBA" id="ARBA00009995"/>
    </source>
</evidence>
<evidence type="ECO:0000313" key="6">
    <source>
        <dbReference type="EMBL" id="KCW88551.1"/>
    </source>
</evidence>
<evidence type="ECO:0000256" key="4">
    <source>
        <dbReference type="RuleBase" id="RU003718"/>
    </source>
</evidence>
<dbReference type="Gene3D" id="3.40.50.2000">
    <property type="entry name" value="Glycogen Phosphorylase B"/>
    <property type="match status" value="2"/>
</dbReference>
<protein>
    <recommendedName>
        <fullName evidence="5">Glycosyltransferase</fullName>
        <ecNumber evidence="5">2.4.1.-</ecNumber>
    </recommendedName>
</protein>
<dbReference type="AlphaFoldDB" id="A0A059DDT1"/>
<proteinExistence type="inferred from homology"/>
<dbReference type="eggNOG" id="KOG1192">
    <property type="taxonomic scope" value="Eukaryota"/>
</dbReference>